<dbReference type="Proteomes" id="UP001604277">
    <property type="component" value="Unassembled WGS sequence"/>
</dbReference>
<dbReference type="PANTHER" id="PTHR48011">
    <property type="entry name" value="CCR4-NOT TRANSCRIPTIONAL COMPLEX SUBUNIT CAF120-RELATED"/>
    <property type="match status" value="1"/>
</dbReference>
<proteinExistence type="predicted"/>
<dbReference type="InterPro" id="IPR000719">
    <property type="entry name" value="Prot_kinase_dom"/>
</dbReference>
<evidence type="ECO:0000313" key="2">
    <source>
        <dbReference type="EMBL" id="KAL2521664.1"/>
    </source>
</evidence>
<protein>
    <submittedName>
        <fullName evidence="2">Mitogen-activated protein kinase kinase kinase 15</fullName>
    </submittedName>
</protein>
<dbReference type="AlphaFoldDB" id="A0ABD1U9G8"/>
<dbReference type="InterPro" id="IPR011009">
    <property type="entry name" value="Kinase-like_dom_sf"/>
</dbReference>
<sequence>MIRGFNYLHLNRVVHGDIKGQNILIGEEGLKIADFGYSKLIHEDDDSVAGKSKFFGTSAYMAPKVFRDEEQEFTADIWSLGCTVIEMEIQDPLDLRLENNASGRQPKPIIFSSKAGSALAA</sequence>
<keyword evidence="3" id="KW-1185">Reference proteome</keyword>
<dbReference type="EMBL" id="JBFOLJ010000007">
    <property type="protein sequence ID" value="KAL2521664.1"/>
    <property type="molecule type" value="Genomic_DNA"/>
</dbReference>
<evidence type="ECO:0000259" key="1">
    <source>
        <dbReference type="PROSITE" id="PS50011"/>
    </source>
</evidence>
<dbReference type="InterPro" id="IPR008271">
    <property type="entry name" value="Ser/Thr_kinase_AS"/>
</dbReference>
<dbReference type="Gene3D" id="1.10.510.10">
    <property type="entry name" value="Transferase(Phosphotransferase) domain 1"/>
    <property type="match status" value="1"/>
</dbReference>
<dbReference type="InterPro" id="IPR052751">
    <property type="entry name" value="Plant_MAPKKK"/>
</dbReference>
<reference evidence="3" key="1">
    <citation type="submission" date="2024-07" db="EMBL/GenBank/DDBJ databases">
        <title>Two chromosome-level genome assemblies of Korean endemic species Abeliophyllum distichum and Forsythia ovata (Oleaceae).</title>
        <authorList>
            <person name="Jang H."/>
        </authorList>
    </citation>
    <scope>NUCLEOTIDE SEQUENCE [LARGE SCALE GENOMIC DNA]</scope>
</reference>
<dbReference type="SUPFAM" id="SSF56112">
    <property type="entry name" value="Protein kinase-like (PK-like)"/>
    <property type="match status" value="1"/>
</dbReference>
<keyword evidence="2" id="KW-0808">Transferase</keyword>
<evidence type="ECO:0000313" key="3">
    <source>
        <dbReference type="Proteomes" id="UP001604277"/>
    </source>
</evidence>
<gene>
    <name evidence="2" type="ORF">Fot_25587</name>
</gene>
<dbReference type="PROSITE" id="PS00108">
    <property type="entry name" value="PROTEIN_KINASE_ST"/>
    <property type="match status" value="1"/>
</dbReference>
<dbReference type="PROSITE" id="PS50011">
    <property type="entry name" value="PROTEIN_KINASE_DOM"/>
    <property type="match status" value="1"/>
</dbReference>
<feature type="domain" description="Protein kinase" evidence="1">
    <location>
        <begin position="1"/>
        <end position="121"/>
    </location>
</feature>
<accession>A0ABD1U9G8</accession>
<organism evidence="2 3">
    <name type="scientific">Forsythia ovata</name>
    <dbReference type="NCBI Taxonomy" id="205694"/>
    <lineage>
        <taxon>Eukaryota</taxon>
        <taxon>Viridiplantae</taxon>
        <taxon>Streptophyta</taxon>
        <taxon>Embryophyta</taxon>
        <taxon>Tracheophyta</taxon>
        <taxon>Spermatophyta</taxon>
        <taxon>Magnoliopsida</taxon>
        <taxon>eudicotyledons</taxon>
        <taxon>Gunneridae</taxon>
        <taxon>Pentapetalae</taxon>
        <taxon>asterids</taxon>
        <taxon>lamiids</taxon>
        <taxon>Lamiales</taxon>
        <taxon>Oleaceae</taxon>
        <taxon>Forsythieae</taxon>
        <taxon>Forsythia</taxon>
    </lineage>
</organism>
<keyword evidence="2" id="KW-0418">Kinase</keyword>
<dbReference type="Pfam" id="PF00069">
    <property type="entry name" value="Pkinase"/>
    <property type="match status" value="1"/>
</dbReference>
<dbReference type="PANTHER" id="PTHR48011:SF76">
    <property type="entry name" value="MITOGEN-ACTIVATED PROTEIN KINASE KINASE KINASE 15"/>
    <property type="match status" value="1"/>
</dbReference>
<dbReference type="GO" id="GO:0016301">
    <property type="term" value="F:kinase activity"/>
    <property type="evidence" value="ECO:0007669"/>
    <property type="project" value="UniProtKB-KW"/>
</dbReference>
<comment type="caution">
    <text evidence="2">The sequence shown here is derived from an EMBL/GenBank/DDBJ whole genome shotgun (WGS) entry which is preliminary data.</text>
</comment>
<name>A0ABD1U9G8_9LAMI</name>